<evidence type="ECO:0000256" key="2">
    <source>
        <dbReference type="SAM" id="SignalP"/>
    </source>
</evidence>
<feature type="chain" id="PRO_5032435832" evidence="2">
    <location>
        <begin position="19"/>
        <end position="473"/>
    </location>
</feature>
<dbReference type="InterPro" id="IPR051077">
    <property type="entry name" value="Ca-dependent_lectin"/>
</dbReference>
<dbReference type="EMBL" id="UYJE01005312">
    <property type="protein sequence ID" value="VDI36228.1"/>
    <property type="molecule type" value="Genomic_DNA"/>
</dbReference>
<keyword evidence="2" id="KW-0732">Signal</keyword>
<reference evidence="3" key="1">
    <citation type="submission" date="2018-11" db="EMBL/GenBank/DDBJ databases">
        <authorList>
            <person name="Alioto T."/>
            <person name="Alioto T."/>
        </authorList>
    </citation>
    <scope>NUCLEOTIDE SEQUENCE</scope>
</reference>
<evidence type="ECO:0000256" key="1">
    <source>
        <dbReference type="SAM" id="Coils"/>
    </source>
</evidence>
<feature type="coiled-coil region" evidence="1">
    <location>
        <begin position="56"/>
        <end position="83"/>
    </location>
</feature>
<keyword evidence="4" id="KW-1185">Reference proteome</keyword>
<sequence>MIVWLIYFLSFKVDLVSTDEKRLLLHDPDVLVNRLNRVESVLAILNTTVKQLTTDNQQQAVTIQQQENTIQQQEQTIKLMQSSVNSIKRYAGGGHYNNPGSGAEYVCLPPDPDYVKTSGLDYGRMYGAEFDSNFFASNANDEDVPCALCRTERASSVIMIPGKNKCYSGWKEEYHGYLASGGYSNVAASAFVCVDINPEYIIGGVDQHLGKLFFEVLTKCGSLKCPPYINNYPLTCVVDLVTTEEKRLLLNDLDVMNNRLNRMEGVVAILNATVRQLTSENHQQLLTNQQQDIVIQQQQTSIQQQEQTIKLLQNSFNSIKRYAAGGNYGEAGSAAEYVCLPPDPNYVKTSGLGYGHMYGAEFYGNFFASNAHAQDVPCASCRTTLSTSVIMIPGKNTCYNGWREEYHGYLSSGAYYHAAASAYLCVDINPEYIIGGVDRHLGKLFFDVLTKCGSLKCPPYINNYPLTCVVCSK</sequence>
<gene>
    <name evidence="3" type="ORF">MGAL_10B070403</name>
</gene>
<dbReference type="PANTHER" id="PTHR24024:SF18">
    <property type="entry name" value="SHORT-CHAIN COLLAGEN C4-LIKE"/>
    <property type="match status" value="1"/>
</dbReference>
<keyword evidence="1" id="KW-0175">Coiled coil</keyword>
<evidence type="ECO:0000313" key="4">
    <source>
        <dbReference type="Proteomes" id="UP000596742"/>
    </source>
</evidence>
<name>A0A8B6EJY6_MYTGA</name>
<protein>
    <submittedName>
        <fullName evidence="3">Uncharacterized protein</fullName>
    </submittedName>
</protein>
<proteinExistence type="predicted"/>
<dbReference type="OrthoDB" id="6187890at2759"/>
<accession>A0A8B6EJY6</accession>
<comment type="caution">
    <text evidence="3">The sequence shown here is derived from an EMBL/GenBank/DDBJ whole genome shotgun (WGS) entry which is preliminary data.</text>
</comment>
<dbReference type="Proteomes" id="UP000596742">
    <property type="component" value="Unassembled WGS sequence"/>
</dbReference>
<dbReference type="PANTHER" id="PTHR24024">
    <property type="entry name" value="PULMONARY SURFACTANT-ASSOCIATED PROTEIN A"/>
    <property type="match status" value="1"/>
</dbReference>
<organism evidence="3 4">
    <name type="scientific">Mytilus galloprovincialis</name>
    <name type="common">Mediterranean mussel</name>
    <dbReference type="NCBI Taxonomy" id="29158"/>
    <lineage>
        <taxon>Eukaryota</taxon>
        <taxon>Metazoa</taxon>
        <taxon>Spiralia</taxon>
        <taxon>Lophotrochozoa</taxon>
        <taxon>Mollusca</taxon>
        <taxon>Bivalvia</taxon>
        <taxon>Autobranchia</taxon>
        <taxon>Pteriomorphia</taxon>
        <taxon>Mytilida</taxon>
        <taxon>Mytiloidea</taxon>
        <taxon>Mytilidae</taxon>
        <taxon>Mytilinae</taxon>
        <taxon>Mytilus</taxon>
    </lineage>
</organism>
<dbReference type="GO" id="GO:0005615">
    <property type="term" value="C:extracellular space"/>
    <property type="evidence" value="ECO:0007669"/>
    <property type="project" value="TreeGrafter"/>
</dbReference>
<feature type="signal peptide" evidence="2">
    <location>
        <begin position="1"/>
        <end position="18"/>
    </location>
</feature>
<dbReference type="AlphaFoldDB" id="A0A8B6EJY6"/>
<evidence type="ECO:0000313" key="3">
    <source>
        <dbReference type="EMBL" id="VDI36228.1"/>
    </source>
</evidence>